<evidence type="ECO:0000256" key="2">
    <source>
        <dbReference type="ARBA" id="ARBA00011984"/>
    </source>
</evidence>
<evidence type="ECO:0000256" key="5">
    <source>
        <dbReference type="SAM" id="MobiDB-lite"/>
    </source>
</evidence>
<dbReference type="EC" id="3.6.5.2" evidence="2"/>
<feature type="compositionally biased region" description="Polar residues" evidence="5">
    <location>
        <begin position="281"/>
        <end position="291"/>
    </location>
</feature>
<feature type="compositionally biased region" description="Acidic residues" evidence="5">
    <location>
        <begin position="262"/>
        <end position="273"/>
    </location>
</feature>
<comment type="caution">
    <text evidence="6">The sequence shown here is derived from an EMBL/GenBank/DDBJ whole genome shotgun (WGS) entry which is preliminary data.</text>
</comment>
<evidence type="ECO:0000256" key="3">
    <source>
        <dbReference type="ARBA" id="ARBA00022801"/>
    </source>
</evidence>
<dbReference type="SUPFAM" id="SSF52540">
    <property type="entry name" value="P-loop containing nucleoside triphosphate hydrolases"/>
    <property type="match status" value="1"/>
</dbReference>
<accession>A0AAV7XYZ1</accession>
<evidence type="ECO:0000256" key="4">
    <source>
        <dbReference type="ARBA" id="ARBA00048098"/>
    </source>
</evidence>
<sequence length="354" mass="39380">MASTSPISSLCKIALSSRQKPIKVVVLGQGGVGKSALVVRFITRRFIGEYDPNLEKVYNFHTIMDNEMVFFEVLDTAAQPHESECLTLEANIRWAEAFILMYSVTDKCSFDECNRLKFLINYNKRRRRLGSTSSKEAVADVPVILVGNKTDQWGDRMVSVEDGQRRSKEIGCVCFHEISVREDFEQVWAVFRDVCHFWKVHNKCPKLKRSSSDSRSDPLVSPESSGIRSLCGSMNGSTTGLINGRSSVSAPFSTLGRRWTEVELDEEDESEEGAAERKSSAGDSEISTDSSLPPFRARASTDGHLLSRPRRWRYPPPSLSNQTSYHGGSSSSSSGGSCADRRMSISMRGNNASY</sequence>
<dbReference type="SMART" id="SM00175">
    <property type="entry name" value="RAB"/>
    <property type="match status" value="1"/>
</dbReference>
<evidence type="ECO:0000313" key="7">
    <source>
        <dbReference type="Proteomes" id="UP001075354"/>
    </source>
</evidence>
<dbReference type="SMART" id="SM00174">
    <property type="entry name" value="RHO"/>
    <property type="match status" value="1"/>
</dbReference>
<gene>
    <name evidence="6" type="ORF">ONE63_006173</name>
</gene>
<keyword evidence="3" id="KW-0378">Hydrolase</keyword>
<dbReference type="SMART" id="SM00173">
    <property type="entry name" value="RAS"/>
    <property type="match status" value="1"/>
</dbReference>
<keyword evidence="7" id="KW-1185">Reference proteome</keyword>
<dbReference type="PROSITE" id="PS51419">
    <property type="entry name" value="RAB"/>
    <property type="match status" value="1"/>
</dbReference>
<feature type="compositionally biased region" description="Low complexity" evidence="5">
    <location>
        <begin position="327"/>
        <end position="337"/>
    </location>
</feature>
<name>A0AAV7XYZ1_9NEOP</name>
<organism evidence="6 7">
    <name type="scientific">Megalurothrips usitatus</name>
    <name type="common">bean blossom thrips</name>
    <dbReference type="NCBI Taxonomy" id="439358"/>
    <lineage>
        <taxon>Eukaryota</taxon>
        <taxon>Metazoa</taxon>
        <taxon>Ecdysozoa</taxon>
        <taxon>Arthropoda</taxon>
        <taxon>Hexapoda</taxon>
        <taxon>Insecta</taxon>
        <taxon>Pterygota</taxon>
        <taxon>Neoptera</taxon>
        <taxon>Paraneoptera</taxon>
        <taxon>Thysanoptera</taxon>
        <taxon>Terebrantia</taxon>
        <taxon>Thripoidea</taxon>
        <taxon>Thripidae</taxon>
        <taxon>Megalurothrips</taxon>
    </lineage>
</organism>
<dbReference type="PRINTS" id="PR00449">
    <property type="entry name" value="RASTRNSFRMNG"/>
</dbReference>
<dbReference type="PANTHER" id="PTHR45704">
    <property type="entry name" value="RAS-LIKE FAMILY MEMBER 11"/>
    <property type="match status" value="1"/>
</dbReference>
<dbReference type="EMBL" id="JAPTSV010000003">
    <property type="protein sequence ID" value="KAJ1529388.1"/>
    <property type="molecule type" value="Genomic_DNA"/>
</dbReference>
<feature type="region of interest" description="Disordered" evidence="5">
    <location>
        <begin position="261"/>
        <end position="354"/>
    </location>
</feature>
<feature type="region of interest" description="Disordered" evidence="5">
    <location>
        <begin position="206"/>
        <end position="232"/>
    </location>
</feature>
<dbReference type="PROSITE" id="PS51421">
    <property type="entry name" value="RAS"/>
    <property type="match status" value="1"/>
</dbReference>
<feature type="compositionally biased region" description="Polar residues" evidence="5">
    <location>
        <begin position="222"/>
        <end position="232"/>
    </location>
</feature>
<evidence type="ECO:0000313" key="6">
    <source>
        <dbReference type="EMBL" id="KAJ1529388.1"/>
    </source>
</evidence>
<reference evidence="6" key="1">
    <citation type="submission" date="2022-12" db="EMBL/GenBank/DDBJ databases">
        <title>Chromosome-level genome assembly of the bean flower thrips Megalurothrips usitatus.</title>
        <authorList>
            <person name="Ma L."/>
            <person name="Liu Q."/>
            <person name="Li H."/>
            <person name="Cai W."/>
        </authorList>
    </citation>
    <scope>NUCLEOTIDE SEQUENCE</scope>
    <source>
        <strain evidence="6">Cailab_2022a</strain>
    </source>
</reference>
<dbReference type="GO" id="GO:0005525">
    <property type="term" value="F:GTP binding"/>
    <property type="evidence" value="ECO:0007669"/>
    <property type="project" value="InterPro"/>
</dbReference>
<dbReference type="Proteomes" id="UP001075354">
    <property type="component" value="Chromosome 3"/>
</dbReference>
<comment type="similarity">
    <text evidence="1">Belongs to the small GTPase superfamily. Ras family.</text>
</comment>
<dbReference type="Gene3D" id="3.40.50.300">
    <property type="entry name" value="P-loop containing nucleotide triphosphate hydrolases"/>
    <property type="match status" value="1"/>
</dbReference>
<evidence type="ECO:0000256" key="1">
    <source>
        <dbReference type="ARBA" id="ARBA00008344"/>
    </source>
</evidence>
<dbReference type="GO" id="GO:0003925">
    <property type="term" value="F:G protein activity"/>
    <property type="evidence" value="ECO:0007669"/>
    <property type="project" value="UniProtKB-EC"/>
</dbReference>
<dbReference type="AlphaFoldDB" id="A0AAV7XYZ1"/>
<comment type="catalytic activity">
    <reaction evidence="4">
        <text>GTP + H2O = GDP + phosphate + H(+)</text>
        <dbReference type="Rhea" id="RHEA:19669"/>
        <dbReference type="ChEBI" id="CHEBI:15377"/>
        <dbReference type="ChEBI" id="CHEBI:15378"/>
        <dbReference type="ChEBI" id="CHEBI:37565"/>
        <dbReference type="ChEBI" id="CHEBI:43474"/>
        <dbReference type="ChEBI" id="CHEBI:58189"/>
        <dbReference type="EC" id="3.6.5.2"/>
    </reaction>
</comment>
<protein>
    <recommendedName>
        <fullName evidence="2">small monomeric GTPase</fullName>
        <ecNumber evidence="2">3.6.5.2</ecNumber>
    </recommendedName>
</protein>
<proteinExistence type="inferred from homology"/>
<dbReference type="InterPro" id="IPR001806">
    <property type="entry name" value="Small_GTPase"/>
</dbReference>
<dbReference type="InterPro" id="IPR027417">
    <property type="entry name" value="P-loop_NTPase"/>
</dbReference>
<dbReference type="Pfam" id="PF00071">
    <property type="entry name" value="Ras"/>
    <property type="match status" value="1"/>
</dbReference>
<dbReference type="InterPro" id="IPR051065">
    <property type="entry name" value="Ras-related_GTPase"/>
</dbReference>